<name>V4AX84_LOTGI</name>
<keyword evidence="4" id="KW-0547">Nucleotide-binding</keyword>
<feature type="domain" description="Guanylate cyclase" evidence="11">
    <location>
        <begin position="486"/>
        <end position="613"/>
    </location>
</feature>
<feature type="coiled-coil region" evidence="9">
    <location>
        <begin position="427"/>
        <end position="461"/>
    </location>
</feature>
<feature type="region of interest" description="Disordered" evidence="10">
    <location>
        <begin position="1"/>
        <end position="50"/>
    </location>
</feature>
<dbReference type="OMA" id="CQEVGSE"/>
<dbReference type="CDD" id="cd07302">
    <property type="entry name" value="CHD"/>
    <property type="match status" value="1"/>
</dbReference>
<dbReference type="KEGG" id="lgi:LOTGIDRAFT_111288"/>
<dbReference type="RefSeq" id="XP_009047341.1">
    <property type="nucleotide sequence ID" value="XM_009049093.1"/>
</dbReference>
<dbReference type="Proteomes" id="UP000030746">
    <property type="component" value="Unassembled WGS sequence"/>
</dbReference>
<evidence type="ECO:0000256" key="9">
    <source>
        <dbReference type="SAM" id="Coils"/>
    </source>
</evidence>
<evidence type="ECO:0000256" key="10">
    <source>
        <dbReference type="SAM" id="MobiDB-lite"/>
    </source>
</evidence>
<dbReference type="Pfam" id="PF07700">
    <property type="entry name" value="HNOB"/>
    <property type="match status" value="1"/>
</dbReference>
<dbReference type="PANTHER" id="PTHR45655">
    <property type="entry name" value="GUANYLATE CYCLASE SOLUBLE SUBUNIT BETA-2"/>
    <property type="match status" value="1"/>
</dbReference>
<keyword evidence="7" id="KW-0141">cGMP biosynthesis</keyword>
<dbReference type="Gene3D" id="3.90.1520.10">
    <property type="entry name" value="H-NOX domain"/>
    <property type="match status" value="1"/>
</dbReference>
<keyword evidence="13" id="KW-1185">Reference proteome</keyword>
<evidence type="ECO:0000256" key="7">
    <source>
        <dbReference type="ARBA" id="ARBA00023293"/>
    </source>
</evidence>
<dbReference type="SUPFAM" id="SSF111126">
    <property type="entry name" value="Ligand-binding domain in the NO signalling and Golgi transport"/>
    <property type="match status" value="1"/>
</dbReference>
<dbReference type="GO" id="GO:0020037">
    <property type="term" value="F:heme binding"/>
    <property type="evidence" value="ECO:0007669"/>
    <property type="project" value="InterPro"/>
</dbReference>
<dbReference type="GO" id="GO:0004383">
    <property type="term" value="F:guanylate cyclase activity"/>
    <property type="evidence" value="ECO:0007669"/>
    <property type="project" value="UniProtKB-EC"/>
</dbReference>
<dbReference type="GO" id="GO:0008074">
    <property type="term" value="C:guanylate cyclase complex, soluble"/>
    <property type="evidence" value="ECO:0007669"/>
    <property type="project" value="TreeGrafter"/>
</dbReference>
<dbReference type="GO" id="GO:0070482">
    <property type="term" value="P:response to oxygen levels"/>
    <property type="evidence" value="ECO:0007669"/>
    <property type="project" value="TreeGrafter"/>
</dbReference>
<dbReference type="STRING" id="225164.V4AX84"/>
<evidence type="ECO:0000256" key="6">
    <source>
        <dbReference type="ARBA" id="ARBA00023239"/>
    </source>
</evidence>
<evidence type="ECO:0000256" key="1">
    <source>
        <dbReference type="ARBA" id="ARBA00004496"/>
    </source>
</evidence>
<reference evidence="12 13" key="1">
    <citation type="journal article" date="2013" name="Nature">
        <title>Insights into bilaterian evolution from three spiralian genomes.</title>
        <authorList>
            <person name="Simakov O."/>
            <person name="Marletaz F."/>
            <person name="Cho S.J."/>
            <person name="Edsinger-Gonzales E."/>
            <person name="Havlak P."/>
            <person name="Hellsten U."/>
            <person name="Kuo D.H."/>
            <person name="Larsson T."/>
            <person name="Lv J."/>
            <person name="Arendt D."/>
            <person name="Savage R."/>
            <person name="Osoegawa K."/>
            <person name="de Jong P."/>
            <person name="Grimwood J."/>
            <person name="Chapman J.A."/>
            <person name="Shapiro H."/>
            <person name="Aerts A."/>
            <person name="Otillar R.P."/>
            <person name="Terry A.Y."/>
            <person name="Boore J.L."/>
            <person name="Grigoriev I.V."/>
            <person name="Lindberg D.R."/>
            <person name="Seaver E.C."/>
            <person name="Weisblat D.A."/>
            <person name="Putnam N.H."/>
            <person name="Rokhsar D.S."/>
        </authorList>
    </citation>
    <scope>NUCLEOTIDE SEQUENCE [LARGE SCALE GENOMIC DNA]</scope>
</reference>
<proteinExistence type="inferred from homology"/>
<keyword evidence="5" id="KW-0342">GTP-binding</keyword>
<evidence type="ECO:0000256" key="4">
    <source>
        <dbReference type="ARBA" id="ARBA00022741"/>
    </source>
</evidence>
<dbReference type="AlphaFoldDB" id="V4AX84"/>
<dbReference type="InterPro" id="IPR042463">
    <property type="entry name" value="HNOB_dom_associated_sf"/>
</dbReference>
<dbReference type="InterPro" id="IPR011644">
    <property type="entry name" value="Heme_NO-bd"/>
</dbReference>
<dbReference type="FunFam" id="3.30.450.260:FF:000002">
    <property type="entry name" value="guanylate cyclase soluble subunit alpha-2"/>
    <property type="match status" value="1"/>
</dbReference>
<organism evidence="12 13">
    <name type="scientific">Lottia gigantea</name>
    <name type="common">Giant owl limpet</name>
    <dbReference type="NCBI Taxonomy" id="225164"/>
    <lineage>
        <taxon>Eukaryota</taxon>
        <taxon>Metazoa</taxon>
        <taxon>Spiralia</taxon>
        <taxon>Lophotrochozoa</taxon>
        <taxon>Mollusca</taxon>
        <taxon>Gastropoda</taxon>
        <taxon>Patellogastropoda</taxon>
        <taxon>Lottioidea</taxon>
        <taxon>Lottiidae</taxon>
        <taxon>Lottia</taxon>
    </lineage>
</organism>
<dbReference type="InterPro" id="IPR029787">
    <property type="entry name" value="Nucleotide_cyclase"/>
</dbReference>
<dbReference type="PROSITE" id="PS50125">
    <property type="entry name" value="GUANYLATE_CYCLASE_2"/>
    <property type="match status" value="1"/>
</dbReference>
<feature type="compositionally biased region" description="Polar residues" evidence="10">
    <location>
        <begin position="1"/>
        <end position="10"/>
    </location>
</feature>
<dbReference type="InterPro" id="IPR001054">
    <property type="entry name" value="A/G_cyclase"/>
</dbReference>
<dbReference type="CTD" id="20230703"/>
<dbReference type="SMART" id="SM00044">
    <property type="entry name" value="CYCc"/>
    <property type="match status" value="1"/>
</dbReference>
<dbReference type="GeneID" id="20230703"/>
<dbReference type="InterPro" id="IPR024096">
    <property type="entry name" value="NO_sig/Golgi_transp_ligand-bd"/>
</dbReference>
<evidence type="ECO:0000313" key="13">
    <source>
        <dbReference type="Proteomes" id="UP000030746"/>
    </source>
</evidence>
<keyword evidence="9" id="KW-0175">Coiled coil</keyword>
<dbReference type="GO" id="GO:0005525">
    <property type="term" value="F:GTP binding"/>
    <property type="evidence" value="ECO:0007669"/>
    <property type="project" value="UniProtKB-KW"/>
</dbReference>
<dbReference type="InterPro" id="IPR011645">
    <property type="entry name" value="HNOB_dom_associated"/>
</dbReference>
<feature type="compositionally biased region" description="Polar residues" evidence="10">
    <location>
        <begin position="28"/>
        <end position="46"/>
    </location>
</feature>
<dbReference type="PROSITE" id="PS00452">
    <property type="entry name" value="GUANYLATE_CYCLASE_1"/>
    <property type="match status" value="1"/>
</dbReference>
<dbReference type="Pfam" id="PF00211">
    <property type="entry name" value="Guanylate_cyc"/>
    <property type="match status" value="1"/>
</dbReference>
<dbReference type="GO" id="GO:0019934">
    <property type="term" value="P:cGMP-mediated signaling"/>
    <property type="evidence" value="ECO:0007669"/>
    <property type="project" value="TreeGrafter"/>
</dbReference>
<dbReference type="SUPFAM" id="SSF55073">
    <property type="entry name" value="Nucleotide cyclase"/>
    <property type="match status" value="1"/>
</dbReference>
<comment type="similarity">
    <text evidence="8">Belongs to the adenylyl cyclase class-4/guanylyl cyclase family.</text>
</comment>
<dbReference type="InterPro" id="IPR018297">
    <property type="entry name" value="A/G_cyclase_CS"/>
</dbReference>
<dbReference type="EMBL" id="KB200329">
    <property type="protein sequence ID" value="ESP02183.1"/>
    <property type="molecule type" value="Genomic_DNA"/>
</dbReference>
<dbReference type="PANTHER" id="PTHR45655:SF6">
    <property type="entry name" value="HEAD-SPECIFIC GUANYLATE CYCLASE"/>
    <property type="match status" value="1"/>
</dbReference>
<evidence type="ECO:0000256" key="8">
    <source>
        <dbReference type="RuleBase" id="RU000405"/>
    </source>
</evidence>
<dbReference type="FunFam" id="3.30.70.1230:FF:000007">
    <property type="entry name" value="Guanylate cyclase soluble subunit alpha-3"/>
    <property type="match status" value="1"/>
</dbReference>
<dbReference type="Gene3D" id="3.30.70.1230">
    <property type="entry name" value="Nucleotide cyclase"/>
    <property type="match status" value="1"/>
</dbReference>
<dbReference type="Gene3D" id="3.30.450.260">
    <property type="entry name" value="Haem NO binding associated domain"/>
    <property type="match status" value="1"/>
</dbReference>
<evidence type="ECO:0000256" key="2">
    <source>
        <dbReference type="ARBA" id="ARBA00012202"/>
    </source>
</evidence>
<protein>
    <recommendedName>
        <fullName evidence="2">guanylate cyclase</fullName>
        <ecNumber evidence="2">4.6.1.2</ecNumber>
    </recommendedName>
</protein>
<dbReference type="Gene3D" id="6.10.250.780">
    <property type="match status" value="1"/>
</dbReference>
<dbReference type="InterPro" id="IPR038158">
    <property type="entry name" value="H-NOX_domain_sf"/>
</dbReference>
<sequence length="629" mass="70284">MGSTSTGRSSDGQKDSCISEDSPRSRKISNISTCSSIGSEETSDSGTGERKIDVPGLIEAVGTLILPSIYIVYMQLPIYVSEKELLVDIKNVKFSLFPTDTFTLSFNDSGLRHRTMGEEELISLVSACADIQQTDIDTFLRTLGREYFKLVEEEYGKCLRMLGSNMIELFSNLDGLQTLLKSSPKFEGVHTPSFRCEFDKNKIQIHYYSPHRKPLEFVAGILESVAKVLFSLEFEMQVSGSLTETSQHHIFYITTYVNNNNNHCSTCSISDTLSSDPSKSKIGVSTFCNSFPFHLIFDKDLNIIQLGSALLKMIGPHVPTHGRHIQDYFIIIRPHVKISFSAILSRVNSNFVLRTKTAALSSTNSVQDMELKGQMFYLQENNTILYIGSPSVEKLDELIGKGIYISDIPIHDATRDVILVGEQTKAQDGLKKRMEQLKLSIEEATKAVEIEKQKNVELLKNIFPSDIAQRLWRDETVEPRKIDDVTVLFSDIVGFTAICSSCTPMQVVNMLNSLYTHFDNSCGIIDVYKIETIGDAYCVAGGIHKSSNYHAHQICWMALKMMEAAKDEKSHDGNMIKMRIGIHSGPVLAGIVGKRMPRYCLFGNSVTLANKFESGSEPLKIHISPTTYE</sequence>
<evidence type="ECO:0000313" key="12">
    <source>
        <dbReference type="EMBL" id="ESP02183.1"/>
    </source>
</evidence>
<evidence type="ECO:0000256" key="5">
    <source>
        <dbReference type="ARBA" id="ARBA00023134"/>
    </source>
</evidence>
<dbReference type="HOGENOM" id="CLU_011614_5_0_1"/>
<keyword evidence="3" id="KW-0963">Cytoplasm</keyword>
<comment type="subcellular location">
    <subcellularLocation>
        <location evidence="1">Cytoplasm</location>
    </subcellularLocation>
</comment>
<evidence type="ECO:0000259" key="11">
    <source>
        <dbReference type="PROSITE" id="PS50125"/>
    </source>
</evidence>
<gene>
    <name evidence="12" type="ORF">LOTGIDRAFT_111288</name>
</gene>
<dbReference type="EC" id="4.6.1.2" evidence="2"/>
<evidence type="ECO:0000256" key="3">
    <source>
        <dbReference type="ARBA" id="ARBA00022490"/>
    </source>
</evidence>
<accession>V4AX84</accession>
<keyword evidence="6 8" id="KW-0456">Lyase</keyword>
<dbReference type="OrthoDB" id="6127067at2759"/>
<dbReference type="Pfam" id="PF07701">
    <property type="entry name" value="HNOBA"/>
    <property type="match status" value="1"/>
</dbReference>